<evidence type="ECO:0000256" key="1">
    <source>
        <dbReference type="ARBA" id="ARBA00023015"/>
    </source>
</evidence>
<dbReference type="RefSeq" id="WP_071088670.1">
    <property type="nucleotide sequence ID" value="NZ_MBLM01000146.1"/>
</dbReference>
<dbReference type="PANTHER" id="PTHR30136">
    <property type="entry name" value="HELIX-TURN-HELIX TRANSCRIPTIONAL REGULATOR, ICLR FAMILY"/>
    <property type="match status" value="1"/>
</dbReference>
<feature type="domain" description="HTH iclR-type" evidence="4">
    <location>
        <begin position="5"/>
        <end position="67"/>
    </location>
</feature>
<dbReference type="InterPro" id="IPR036390">
    <property type="entry name" value="WH_DNA-bd_sf"/>
</dbReference>
<evidence type="ECO:0000313" key="7">
    <source>
        <dbReference type="Proteomes" id="UP000179627"/>
    </source>
</evidence>
<accession>A0A1S1QCH1</accession>
<evidence type="ECO:0008006" key="8">
    <source>
        <dbReference type="Google" id="ProtNLM"/>
    </source>
</evidence>
<dbReference type="AlphaFoldDB" id="A0A1S1QCH1"/>
<evidence type="ECO:0000259" key="5">
    <source>
        <dbReference type="PROSITE" id="PS51078"/>
    </source>
</evidence>
<dbReference type="GO" id="GO:0003677">
    <property type="term" value="F:DNA binding"/>
    <property type="evidence" value="ECO:0007669"/>
    <property type="project" value="UniProtKB-KW"/>
</dbReference>
<dbReference type="Pfam" id="PF09339">
    <property type="entry name" value="HTH_IclR"/>
    <property type="match status" value="1"/>
</dbReference>
<evidence type="ECO:0000256" key="2">
    <source>
        <dbReference type="ARBA" id="ARBA00023125"/>
    </source>
</evidence>
<keyword evidence="1" id="KW-0805">Transcription regulation</keyword>
<dbReference type="GO" id="GO:0045892">
    <property type="term" value="P:negative regulation of DNA-templated transcription"/>
    <property type="evidence" value="ECO:0007669"/>
    <property type="project" value="TreeGrafter"/>
</dbReference>
<comment type="caution">
    <text evidence="6">The sequence shown here is derived from an EMBL/GenBank/DDBJ whole genome shotgun (WGS) entry which is preliminary data.</text>
</comment>
<keyword evidence="7" id="KW-1185">Reference proteome</keyword>
<proteinExistence type="predicted"/>
<dbReference type="EMBL" id="MBLM01000146">
    <property type="protein sequence ID" value="OHV31279.1"/>
    <property type="molecule type" value="Genomic_DNA"/>
</dbReference>
<gene>
    <name evidence="6" type="ORF">CC117_26755</name>
</gene>
<dbReference type="Proteomes" id="UP000179627">
    <property type="component" value="Unassembled WGS sequence"/>
</dbReference>
<name>A0A1S1QCH1_9ACTN</name>
<keyword evidence="3" id="KW-0804">Transcription</keyword>
<keyword evidence="2" id="KW-0238">DNA-binding</keyword>
<dbReference type="PANTHER" id="PTHR30136:SF35">
    <property type="entry name" value="HTH-TYPE TRANSCRIPTIONAL REGULATOR RV1719"/>
    <property type="match status" value="1"/>
</dbReference>
<dbReference type="GO" id="GO:0003700">
    <property type="term" value="F:DNA-binding transcription factor activity"/>
    <property type="evidence" value="ECO:0007669"/>
    <property type="project" value="TreeGrafter"/>
</dbReference>
<dbReference type="SMART" id="SM00346">
    <property type="entry name" value="HTH_ICLR"/>
    <property type="match status" value="1"/>
</dbReference>
<dbReference type="PROSITE" id="PS51078">
    <property type="entry name" value="ICLR_ED"/>
    <property type="match status" value="1"/>
</dbReference>
<dbReference type="InterPro" id="IPR029016">
    <property type="entry name" value="GAF-like_dom_sf"/>
</dbReference>
<evidence type="ECO:0000259" key="4">
    <source>
        <dbReference type="PROSITE" id="PS51077"/>
    </source>
</evidence>
<dbReference type="Pfam" id="PF01614">
    <property type="entry name" value="IclR_C"/>
    <property type="match status" value="1"/>
</dbReference>
<dbReference type="InterPro" id="IPR050707">
    <property type="entry name" value="HTH_MetabolicPath_Reg"/>
</dbReference>
<dbReference type="Gene3D" id="1.10.10.10">
    <property type="entry name" value="Winged helix-like DNA-binding domain superfamily/Winged helix DNA-binding domain"/>
    <property type="match status" value="1"/>
</dbReference>
<sequence>MARNVPAVERALDVLELLAARPGEALSLSEIARRLNLNKASGHAIVTLLSDRGYLIRDHEKSYSLGPSLLPLATTYLDEHDALPHARAEMNKLSRELELDCVASTVVGDEIVVLARVNSPASVGVHVRAGSRFPLVPPVGTVFVAWAGQEGIRRWLAAVVPSASGPDQARYTDALARVRERGYAVGGGRRRNDDTGAVTPPAVEDSLLAELEDAQRVPIIHIAAPVIDPQGTVRLALTLVGFPEQIQAIDIPRLGRRLLAVTTAVSRATWGTSETPAWAV</sequence>
<dbReference type="InterPro" id="IPR005471">
    <property type="entry name" value="Tscrpt_reg_IclR_N"/>
</dbReference>
<dbReference type="Gene3D" id="3.30.450.40">
    <property type="match status" value="1"/>
</dbReference>
<dbReference type="SUPFAM" id="SSF55781">
    <property type="entry name" value="GAF domain-like"/>
    <property type="match status" value="1"/>
</dbReference>
<dbReference type="InterPro" id="IPR014757">
    <property type="entry name" value="Tscrpt_reg_IclR_C"/>
</dbReference>
<dbReference type="PROSITE" id="PS51077">
    <property type="entry name" value="HTH_ICLR"/>
    <property type="match status" value="1"/>
</dbReference>
<organism evidence="6 7">
    <name type="scientific">Parafrankia colletiae</name>
    <dbReference type="NCBI Taxonomy" id="573497"/>
    <lineage>
        <taxon>Bacteria</taxon>
        <taxon>Bacillati</taxon>
        <taxon>Actinomycetota</taxon>
        <taxon>Actinomycetes</taxon>
        <taxon>Frankiales</taxon>
        <taxon>Frankiaceae</taxon>
        <taxon>Parafrankia</taxon>
    </lineage>
</organism>
<evidence type="ECO:0000313" key="6">
    <source>
        <dbReference type="EMBL" id="OHV31279.1"/>
    </source>
</evidence>
<feature type="domain" description="IclR-ED" evidence="5">
    <location>
        <begin position="68"/>
        <end position="271"/>
    </location>
</feature>
<dbReference type="SUPFAM" id="SSF46785">
    <property type="entry name" value="Winged helix' DNA-binding domain"/>
    <property type="match status" value="1"/>
</dbReference>
<reference evidence="7" key="1">
    <citation type="submission" date="2016-07" db="EMBL/GenBank/DDBJ databases">
        <title>Sequence Frankia sp. strain CcI1.17.</title>
        <authorList>
            <person name="Ghodhbane-Gtari F."/>
            <person name="Swanson E."/>
            <person name="Gueddou A."/>
            <person name="Morris K."/>
            <person name="Hezbri K."/>
            <person name="Ktari A."/>
            <person name="Nouioui I."/>
            <person name="Abebe-Akele F."/>
            <person name="Simpson S."/>
            <person name="Thomas K."/>
            <person name="Gtari M."/>
            <person name="Tisa L.S."/>
            <person name="Hurst S."/>
        </authorList>
    </citation>
    <scope>NUCLEOTIDE SEQUENCE [LARGE SCALE GENOMIC DNA]</scope>
    <source>
        <strain evidence="7">Cc1.17</strain>
    </source>
</reference>
<dbReference type="OrthoDB" id="7495200at2"/>
<dbReference type="InterPro" id="IPR036388">
    <property type="entry name" value="WH-like_DNA-bd_sf"/>
</dbReference>
<evidence type="ECO:0000256" key="3">
    <source>
        <dbReference type="ARBA" id="ARBA00023163"/>
    </source>
</evidence>
<protein>
    <recommendedName>
        <fullName evidence="8">Transcriptional regulator, IclR family</fullName>
    </recommendedName>
</protein>